<comment type="subunit">
    <text evidence="8 9">Homodimer.</text>
</comment>
<dbReference type="Proteomes" id="UP000199459">
    <property type="component" value="Unassembled WGS sequence"/>
</dbReference>
<keyword evidence="4 8" id="KW-0312">Gluconeogenesis</keyword>
<sequence length="252" mass="26975">MREKLVAGNWKMNGSLKDSVSLLNTLVTDISTIGSNTSYAVCVPYPYLAVAQSALNNSTIKWGAQNVSQHESGAYTGEVSALMLNDFECTYVIVGHSERRMLFGESNQIAGEKYLAAQKAGLVPILCVGETLEQRDSDITEHVIYEQLNTVVKLAGVESFRNAVIAYEPVWAIGTGKTATPQQAQDIHHFIRQSVAKQNADVASGLTILYGGSVKANNAAELFAMPDIDGGLIGGASLIAEEFVAICSAIRS</sequence>
<dbReference type="GO" id="GO:0006094">
    <property type="term" value="P:gluconeogenesis"/>
    <property type="evidence" value="ECO:0007669"/>
    <property type="project" value="UniProtKB-UniRule"/>
</dbReference>
<dbReference type="PANTHER" id="PTHR21139:SF42">
    <property type="entry name" value="TRIOSEPHOSPHATE ISOMERASE"/>
    <property type="match status" value="1"/>
</dbReference>
<dbReference type="Gene3D" id="3.20.20.70">
    <property type="entry name" value="Aldolase class I"/>
    <property type="match status" value="1"/>
</dbReference>
<keyword evidence="7 8" id="KW-0413">Isomerase</keyword>
<proteinExistence type="inferred from homology"/>
<dbReference type="Pfam" id="PF00121">
    <property type="entry name" value="TIM"/>
    <property type="match status" value="1"/>
</dbReference>
<dbReference type="RefSeq" id="WP_090633685.1">
    <property type="nucleotide sequence ID" value="NZ_FOCP01000020.1"/>
</dbReference>
<dbReference type="GO" id="GO:0005829">
    <property type="term" value="C:cytosol"/>
    <property type="evidence" value="ECO:0007669"/>
    <property type="project" value="TreeGrafter"/>
</dbReference>
<evidence type="ECO:0000256" key="4">
    <source>
        <dbReference type="ARBA" id="ARBA00022432"/>
    </source>
</evidence>
<dbReference type="FunFam" id="3.20.20.70:FF:000016">
    <property type="entry name" value="Triosephosphate isomerase"/>
    <property type="match status" value="1"/>
</dbReference>
<name>A0A1H8GYL6_9PROT</name>
<dbReference type="EMBL" id="FOCP01000020">
    <property type="protein sequence ID" value="SEN49056.1"/>
    <property type="molecule type" value="Genomic_DNA"/>
</dbReference>
<comment type="similarity">
    <text evidence="3 8 9">Belongs to the triosephosphate isomerase family.</text>
</comment>
<dbReference type="OrthoDB" id="9809429at2"/>
<comment type="subcellular location">
    <subcellularLocation>
        <location evidence="8 9">Cytoplasm</location>
    </subcellularLocation>
</comment>
<comment type="catalytic activity">
    <reaction evidence="8 9">
        <text>D-glyceraldehyde 3-phosphate = dihydroxyacetone phosphate</text>
        <dbReference type="Rhea" id="RHEA:18585"/>
        <dbReference type="ChEBI" id="CHEBI:57642"/>
        <dbReference type="ChEBI" id="CHEBI:59776"/>
        <dbReference type="EC" id="5.3.1.1"/>
    </reaction>
</comment>
<gene>
    <name evidence="8" type="primary">tpiA</name>
    <name evidence="10" type="ORF">SAMN05216325_12050</name>
</gene>
<evidence type="ECO:0000256" key="3">
    <source>
        <dbReference type="ARBA" id="ARBA00007422"/>
    </source>
</evidence>
<dbReference type="EC" id="5.3.1.1" evidence="8 9"/>
<dbReference type="PROSITE" id="PS00171">
    <property type="entry name" value="TIM_1"/>
    <property type="match status" value="1"/>
</dbReference>
<dbReference type="AlphaFoldDB" id="A0A1H8GYL6"/>
<accession>A0A1H8GYL6</accession>
<dbReference type="InterPro" id="IPR035990">
    <property type="entry name" value="TIM_sf"/>
</dbReference>
<protein>
    <recommendedName>
        <fullName evidence="8 9">Triosephosphate isomerase</fullName>
        <shortName evidence="8">TIM</shortName>
        <shortName evidence="8">TPI</shortName>
        <ecNumber evidence="8 9">5.3.1.1</ecNumber>
    </recommendedName>
    <alternativeName>
        <fullName evidence="8">Triose-phosphate isomerase</fullName>
    </alternativeName>
</protein>
<dbReference type="GO" id="GO:0019563">
    <property type="term" value="P:glycerol catabolic process"/>
    <property type="evidence" value="ECO:0007669"/>
    <property type="project" value="TreeGrafter"/>
</dbReference>
<evidence type="ECO:0000313" key="10">
    <source>
        <dbReference type="EMBL" id="SEN49056.1"/>
    </source>
</evidence>
<dbReference type="GO" id="GO:0004807">
    <property type="term" value="F:triose-phosphate isomerase activity"/>
    <property type="evidence" value="ECO:0007669"/>
    <property type="project" value="UniProtKB-UniRule"/>
</dbReference>
<dbReference type="PANTHER" id="PTHR21139">
    <property type="entry name" value="TRIOSEPHOSPHATE ISOMERASE"/>
    <property type="match status" value="1"/>
</dbReference>
<evidence type="ECO:0000256" key="6">
    <source>
        <dbReference type="ARBA" id="ARBA00023152"/>
    </source>
</evidence>
<dbReference type="CDD" id="cd00311">
    <property type="entry name" value="TIM"/>
    <property type="match status" value="1"/>
</dbReference>
<organism evidence="10 11">
    <name type="scientific">Nitrosomonas marina</name>
    <dbReference type="NCBI Taxonomy" id="917"/>
    <lineage>
        <taxon>Bacteria</taxon>
        <taxon>Pseudomonadati</taxon>
        <taxon>Pseudomonadota</taxon>
        <taxon>Betaproteobacteria</taxon>
        <taxon>Nitrosomonadales</taxon>
        <taxon>Nitrosomonadaceae</taxon>
        <taxon>Nitrosomonas</taxon>
    </lineage>
</organism>
<dbReference type="PROSITE" id="PS51440">
    <property type="entry name" value="TIM_2"/>
    <property type="match status" value="1"/>
</dbReference>
<dbReference type="GO" id="GO:0006096">
    <property type="term" value="P:glycolytic process"/>
    <property type="evidence" value="ECO:0007669"/>
    <property type="project" value="UniProtKB-UniRule"/>
</dbReference>
<comment type="pathway">
    <text evidence="1 8 9">Carbohydrate degradation; glycolysis; D-glyceraldehyde 3-phosphate from glycerone phosphate: step 1/1.</text>
</comment>
<feature type="binding site" evidence="8">
    <location>
        <begin position="9"/>
        <end position="11"/>
    </location>
    <ligand>
        <name>substrate</name>
    </ligand>
</feature>
<feature type="binding site" evidence="8">
    <location>
        <begin position="234"/>
        <end position="235"/>
    </location>
    <ligand>
        <name>substrate</name>
    </ligand>
</feature>
<evidence type="ECO:0000256" key="5">
    <source>
        <dbReference type="ARBA" id="ARBA00022490"/>
    </source>
</evidence>
<evidence type="ECO:0000256" key="7">
    <source>
        <dbReference type="ARBA" id="ARBA00023235"/>
    </source>
</evidence>
<comment type="function">
    <text evidence="8">Involved in the gluconeogenesis. Catalyzes stereospecifically the conversion of dihydroxyacetone phosphate (DHAP) to D-glyceraldehyde-3-phosphate (G3P).</text>
</comment>
<keyword evidence="6 8" id="KW-0324">Glycolysis</keyword>
<evidence type="ECO:0000256" key="8">
    <source>
        <dbReference type="HAMAP-Rule" id="MF_00147"/>
    </source>
</evidence>
<dbReference type="UniPathway" id="UPA00109">
    <property type="reaction ID" value="UER00189"/>
</dbReference>
<evidence type="ECO:0000313" key="11">
    <source>
        <dbReference type="Proteomes" id="UP000199459"/>
    </source>
</evidence>
<feature type="binding site" evidence="8">
    <location>
        <position position="213"/>
    </location>
    <ligand>
        <name>substrate</name>
    </ligand>
</feature>
<dbReference type="STRING" id="917.SAMN05216326_1075"/>
<keyword evidence="5 8" id="KW-0963">Cytoplasm</keyword>
<feature type="active site" description="Proton acceptor" evidence="8">
    <location>
        <position position="168"/>
    </location>
</feature>
<comment type="pathway">
    <text evidence="8 9">Carbohydrate biosynthesis; gluconeogenesis.</text>
</comment>
<dbReference type="GO" id="GO:0046166">
    <property type="term" value="P:glyceraldehyde-3-phosphate biosynthetic process"/>
    <property type="evidence" value="ECO:0007669"/>
    <property type="project" value="TreeGrafter"/>
</dbReference>
<dbReference type="InterPro" id="IPR013785">
    <property type="entry name" value="Aldolase_TIM"/>
</dbReference>
<dbReference type="InterPro" id="IPR000652">
    <property type="entry name" value="Triosephosphate_isomerase"/>
</dbReference>
<dbReference type="SUPFAM" id="SSF51351">
    <property type="entry name" value="Triosephosphate isomerase (TIM)"/>
    <property type="match status" value="1"/>
</dbReference>
<dbReference type="InterPro" id="IPR020861">
    <property type="entry name" value="Triosephosphate_isomerase_AS"/>
</dbReference>
<dbReference type="NCBIfam" id="TIGR00419">
    <property type="entry name" value="tim"/>
    <property type="match status" value="1"/>
</dbReference>
<evidence type="ECO:0000256" key="9">
    <source>
        <dbReference type="RuleBase" id="RU363013"/>
    </source>
</evidence>
<feature type="binding site" evidence="8">
    <location>
        <position position="174"/>
    </location>
    <ligand>
        <name>substrate</name>
    </ligand>
</feature>
<evidence type="ECO:0000256" key="1">
    <source>
        <dbReference type="ARBA" id="ARBA00004680"/>
    </source>
</evidence>
<dbReference type="InterPro" id="IPR022896">
    <property type="entry name" value="TrioseP_Isoase_bac/euk"/>
</dbReference>
<comment type="pathway">
    <text evidence="2">Carbohydrate metabolism; erythritol degradation.</text>
</comment>
<reference evidence="10 11" key="1">
    <citation type="submission" date="2016-10" db="EMBL/GenBank/DDBJ databases">
        <authorList>
            <person name="de Groot N.N."/>
        </authorList>
    </citation>
    <scope>NUCLEOTIDE SEQUENCE [LARGE SCALE GENOMIC DNA]</scope>
    <source>
        <strain evidence="10 11">Nm22</strain>
    </source>
</reference>
<evidence type="ECO:0000256" key="2">
    <source>
        <dbReference type="ARBA" id="ARBA00004939"/>
    </source>
</evidence>
<dbReference type="UniPathway" id="UPA00138"/>
<dbReference type="HAMAP" id="MF_00147_B">
    <property type="entry name" value="TIM_B"/>
    <property type="match status" value="1"/>
</dbReference>
<feature type="active site" description="Electrophile" evidence="8">
    <location>
        <position position="96"/>
    </location>
</feature>